<dbReference type="PANTHER" id="PTHR43812">
    <property type="entry name" value="BLR2425 PROTEIN"/>
    <property type="match status" value="1"/>
</dbReference>
<dbReference type="PANTHER" id="PTHR43812:SF2">
    <property type="entry name" value="FLAVIN REDUCTASE LIKE DOMAIN-CONTAINING PROTEIN"/>
    <property type="match status" value="1"/>
</dbReference>
<organism evidence="2 3">
    <name type="scientific">Muricoccus nepalensis</name>
    <dbReference type="NCBI Taxonomy" id="1854500"/>
    <lineage>
        <taxon>Bacteria</taxon>
        <taxon>Pseudomonadati</taxon>
        <taxon>Pseudomonadota</taxon>
        <taxon>Alphaproteobacteria</taxon>
        <taxon>Acetobacterales</taxon>
        <taxon>Roseomonadaceae</taxon>
        <taxon>Muricoccus</taxon>
    </lineage>
</organism>
<dbReference type="EMBL" id="RCZP01000027">
    <property type="protein sequence ID" value="TPG49646.1"/>
    <property type="molecule type" value="Genomic_DNA"/>
</dbReference>
<dbReference type="GO" id="GO:0016646">
    <property type="term" value="F:oxidoreductase activity, acting on the CH-NH group of donors, NAD or NADP as acceptor"/>
    <property type="evidence" value="ECO:0007669"/>
    <property type="project" value="UniProtKB-ARBA"/>
</dbReference>
<dbReference type="Gene3D" id="2.30.110.10">
    <property type="entry name" value="Electron Transport, Fmn-binding Protein, Chain A"/>
    <property type="match status" value="1"/>
</dbReference>
<name>A0A502FKE3_9PROT</name>
<dbReference type="InterPro" id="IPR002563">
    <property type="entry name" value="Flavin_Rdtase-like_dom"/>
</dbReference>
<comment type="caution">
    <text evidence="2">The sequence shown here is derived from an EMBL/GenBank/DDBJ whole genome shotgun (WGS) entry which is preliminary data.</text>
</comment>
<feature type="domain" description="Flavin reductase like" evidence="1">
    <location>
        <begin position="18"/>
        <end position="171"/>
    </location>
</feature>
<dbReference type="GO" id="GO:0010181">
    <property type="term" value="F:FMN binding"/>
    <property type="evidence" value="ECO:0007669"/>
    <property type="project" value="InterPro"/>
</dbReference>
<evidence type="ECO:0000259" key="1">
    <source>
        <dbReference type="SMART" id="SM00903"/>
    </source>
</evidence>
<sequence length="207" mass="22231">MFYEPRNGHGLPWDPFKAIVAPRPIGWISTVDETGRVNLAPYSYFAIVHNAPPMIAFGSEGLKHSAANASATREFVFSLATRDLFDAMNASSADQAEGVSEFEAAGIEAAPSRLVRPPRVAASPAALECRVVHAMELPDQDGRPSGGFLTIGQVVGVHLDERCLREGRFDLVAAGTIARCGYRDYAEVTSLFEALRPTDGGAFPPAR</sequence>
<gene>
    <name evidence="2" type="ORF">EAH89_21015</name>
</gene>
<reference evidence="2 3" key="1">
    <citation type="journal article" date="2019" name="Environ. Microbiol.">
        <title>Species interactions and distinct microbial communities in high Arctic permafrost affected cryosols are associated with the CH4 and CO2 gas fluxes.</title>
        <authorList>
            <person name="Altshuler I."/>
            <person name="Hamel J."/>
            <person name="Turney S."/>
            <person name="Magnuson E."/>
            <person name="Levesque R."/>
            <person name="Greer C."/>
            <person name="Whyte L.G."/>
        </authorList>
    </citation>
    <scope>NUCLEOTIDE SEQUENCE [LARGE SCALE GENOMIC DNA]</scope>
    <source>
        <strain evidence="2 3">S9.3B</strain>
    </source>
</reference>
<evidence type="ECO:0000313" key="2">
    <source>
        <dbReference type="EMBL" id="TPG49646.1"/>
    </source>
</evidence>
<dbReference type="RefSeq" id="WP_140885697.1">
    <property type="nucleotide sequence ID" value="NZ_RCZP01000027.1"/>
</dbReference>
<accession>A0A502FKE3</accession>
<protein>
    <submittedName>
        <fullName evidence="2">Flavin reductase family protein</fullName>
    </submittedName>
</protein>
<proteinExistence type="predicted"/>
<evidence type="ECO:0000313" key="3">
    <source>
        <dbReference type="Proteomes" id="UP000317078"/>
    </source>
</evidence>
<dbReference type="SMART" id="SM00903">
    <property type="entry name" value="Flavin_Reduct"/>
    <property type="match status" value="1"/>
</dbReference>
<keyword evidence="3" id="KW-1185">Reference proteome</keyword>
<dbReference type="Pfam" id="PF01613">
    <property type="entry name" value="Flavin_Reduct"/>
    <property type="match status" value="1"/>
</dbReference>
<dbReference type="InterPro" id="IPR012349">
    <property type="entry name" value="Split_barrel_FMN-bd"/>
</dbReference>
<dbReference type="Proteomes" id="UP000317078">
    <property type="component" value="Unassembled WGS sequence"/>
</dbReference>
<dbReference type="AlphaFoldDB" id="A0A502FKE3"/>
<dbReference type="SUPFAM" id="SSF50475">
    <property type="entry name" value="FMN-binding split barrel"/>
    <property type="match status" value="1"/>
</dbReference>
<dbReference type="OrthoDB" id="9783347at2"/>